<dbReference type="SUPFAM" id="SSF144232">
    <property type="entry name" value="HIT/MYND zinc finger-like"/>
    <property type="match status" value="1"/>
</dbReference>
<dbReference type="Proteomes" id="UP001381693">
    <property type="component" value="Unassembled WGS sequence"/>
</dbReference>
<dbReference type="EMBL" id="JAXCGZ010015508">
    <property type="protein sequence ID" value="KAK7070165.1"/>
    <property type="molecule type" value="Genomic_DNA"/>
</dbReference>
<keyword evidence="1" id="KW-0479">Metal-binding</keyword>
<accession>A0AAN9A2N6</accession>
<dbReference type="PROSITE" id="PS51083">
    <property type="entry name" value="ZF_HIT"/>
    <property type="match status" value="1"/>
</dbReference>
<keyword evidence="1" id="KW-0863">Zinc-finger</keyword>
<dbReference type="GO" id="GO:0008270">
    <property type="term" value="F:zinc ion binding"/>
    <property type="evidence" value="ECO:0007669"/>
    <property type="project" value="UniProtKB-UniRule"/>
</dbReference>
<sequence length="145" mass="16849">MEAMEQPSMSCEICNNTDFRYKCPTCRLKYCSVSCYRTHREKSCEPKLEEITIEIDRKGNSSYHQVLFPTDDTVSLETLEKLSESKELKKLLQNPHLCDIIKEVDSHPNPKLMMSRAMREPIFTEFTDVCLNIAEPPPQEEQLSD</sequence>
<reference evidence="3 4" key="1">
    <citation type="submission" date="2023-11" db="EMBL/GenBank/DDBJ databases">
        <title>Halocaridina rubra genome assembly.</title>
        <authorList>
            <person name="Smith C."/>
        </authorList>
    </citation>
    <scope>NUCLEOTIDE SEQUENCE [LARGE SCALE GENOMIC DNA]</scope>
    <source>
        <strain evidence="3">EP-1</strain>
        <tissue evidence="3">Whole</tissue>
    </source>
</reference>
<organism evidence="3 4">
    <name type="scientific">Halocaridina rubra</name>
    <name type="common">Hawaiian red shrimp</name>
    <dbReference type="NCBI Taxonomy" id="373956"/>
    <lineage>
        <taxon>Eukaryota</taxon>
        <taxon>Metazoa</taxon>
        <taxon>Ecdysozoa</taxon>
        <taxon>Arthropoda</taxon>
        <taxon>Crustacea</taxon>
        <taxon>Multicrustacea</taxon>
        <taxon>Malacostraca</taxon>
        <taxon>Eumalacostraca</taxon>
        <taxon>Eucarida</taxon>
        <taxon>Decapoda</taxon>
        <taxon>Pleocyemata</taxon>
        <taxon>Caridea</taxon>
        <taxon>Atyoidea</taxon>
        <taxon>Atyidae</taxon>
        <taxon>Halocaridina</taxon>
    </lineage>
</organism>
<evidence type="ECO:0000259" key="2">
    <source>
        <dbReference type="PROSITE" id="PS51083"/>
    </source>
</evidence>
<dbReference type="AlphaFoldDB" id="A0AAN9A2N6"/>
<protein>
    <submittedName>
        <fullName evidence="3">Zinc finger HIT domain-containing protein 3</fullName>
    </submittedName>
</protein>
<dbReference type="InterPro" id="IPR048371">
    <property type="entry name" value="ZNHIT3_C"/>
</dbReference>
<keyword evidence="4" id="KW-1185">Reference proteome</keyword>
<gene>
    <name evidence="3" type="primary">ZNHIT3</name>
    <name evidence="3" type="ORF">SK128_013053</name>
</gene>
<feature type="domain" description="HIT-type" evidence="2">
    <location>
        <begin position="11"/>
        <end position="44"/>
    </location>
</feature>
<evidence type="ECO:0000256" key="1">
    <source>
        <dbReference type="PROSITE-ProRule" id="PRU00453"/>
    </source>
</evidence>
<dbReference type="InterPro" id="IPR007529">
    <property type="entry name" value="Znf_HIT"/>
</dbReference>
<evidence type="ECO:0000313" key="4">
    <source>
        <dbReference type="Proteomes" id="UP001381693"/>
    </source>
</evidence>
<evidence type="ECO:0000313" key="3">
    <source>
        <dbReference type="EMBL" id="KAK7070165.1"/>
    </source>
</evidence>
<proteinExistence type="predicted"/>
<name>A0AAN9A2N6_HALRR</name>
<dbReference type="Pfam" id="PF21373">
    <property type="entry name" value="ZNHIT3_C"/>
    <property type="match status" value="1"/>
</dbReference>
<dbReference type="CDD" id="cd23024">
    <property type="entry name" value="zf-HIT_ZNHIT2-3"/>
    <property type="match status" value="1"/>
</dbReference>
<dbReference type="Pfam" id="PF04438">
    <property type="entry name" value="zf-HIT"/>
    <property type="match status" value="1"/>
</dbReference>
<dbReference type="Gene3D" id="3.30.60.190">
    <property type="match status" value="1"/>
</dbReference>
<comment type="caution">
    <text evidence="3">The sequence shown here is derived from an EMBL/GenBank/DDBJ whole genome shotgun (WGS) entry which is preliminary data.</text>
</comment>
<keyword evidence="1" id="KW-0862">Zinc</keyword>